<keyword evidence="1 6" id="KW-0963">Cytoplasm</keyword>
<dbReference type="Gene3D" id="3.40.1010.10">
    <property type="entry name" value="Cobalt-precorrin-4 Transmethylase, Domain 1"/>
    <property type="match status" value="1"/>
</dbReference>
<dbReference type="Pfam" id="PF00590">
    <property type="entry name" value="TP_methylase"/>
    <property type="match status" value="1"/>
</dbReference>
<gene>
    <name evidence="6" type="primary">rsmI</name>
    <name evidence="9" type="ORF">GMO_06850</name>
</gene>
<evidence type="ECO:0000259" key="8">
    <source>
        <dbReference type="Pfam" id="PF23016"/>
    </source>
</evidence>
<dbReference type="InterPro" id="IPR014777">
    <property type="entry name" value="4pyrrole_Mease_sub1"/>
</dbReference>
<dbReference type="AlphaFoldDB" id="G6XGS0"/>
<dbReference type="PANTHER" id="PTHR46111:SF1">
    <property type="entry name" value="RIBOSOMAL RNA SMALL SUBUNIT METHYLTRANSFERASE I"/>
    <property type="match status" value="1"/>
</dbReference>
<dbReference type="EC" id="2.1.1.198" evidence="6"/>
<dbReference type="HAMAP" id="MF_01877">
    <property type="entry name" value="16SrRNA_methyltr_I"/>
    <property type="match status" value="1"/>
</dbReference>
<feature type="domain" description="RsmI HTH" evidence="8">
    <location>
        <begin position="268"/>
        <end position="310"/>
    </location>
</feature>
<comment type="subcellular location">
    <subcellularLocation>
        <location evidence="6">Cytoplasm</location>
    </subcellularLocation>
</comment>
<dbReference type="SUPFAM" id="SSF53790">
    <property type="entry name" value="Tetrapyrrole methylase"/>
    <property type="match status" value="1"/>
</dbReference>
<dbReference type="GO" id="GO:0070677">
    <property type="term" value="F:rRNA (cytosine-2'-O-)-methyltransferase activity"/>
    <property type="evidence" value="ECO:0007669"/>
    <property type="project" value="UniProtKB-UniRule"/>
</dbReference>
<evidence type="ECO:0000256" key="1">
    <source>
        <dbReference type="ARBA" id="ARBA00022490"/>
    </source>
</evidence>
<keyword evidence="4 6" id="KW-0808">Transferase</keyword>
<comment type="caution">
    <text evidence="9">The sequence shown here is derived from an EMBL/GenBank/DDBJ whole genome shotgun (WGS) entry which is preliminary data.</text>
</comment>
<keyword evidence="2 6" id="KW-0698">rRNA processing</keyword>
<accession>G6XGS0</accession>
<keyword evidence="10" id="KW-1185">Reference proteome</keyword>
<sequence>MQMSEKSWPAETPLSDAAETLQAAPHAEQPPTEEGGCLILVATPIGNLGDISERAIEALNTVDAILCEDTRVTAKLLLSRNIATPTRTLHDHNEQDRTPFLIGQLAQGKRFAVVSDAGTPLVSDPGYRLVRAAIAEGIPVTAIPGPNAVITALTLSGLPPLPFLFLGFPAPRSEARKSGFSTLRAAEQAGLRSTLVWYEAPHRLVDALRDLIEVFGPEREAAVGRELTKRFEEMIRGTLSEVLTHFEQTAPRGEITLLIGPPAEDDSGATDLDSHLREALATHSVKDAAALVAGIVKLPKRTVYARALELSREMKD</sequence>
<dbReference type="PIRSF" id="PIRSF005917">
    <property type="entry name" value="MTase_YraL"/>
    <property type="match status" value="1"/>
</dbReference>
<evidence type="ECO:0000256" key="2">
    <source>
        <dbReference type="ARBA" id="ARBA00022552"/>
    </source>
</evidence>
<dbReference type="Gene3D" id="3.30.950.10">
    <property type="entry name" value="Methyltransferase, Cobalt-precorrin-4 Transmethylase, Domain 2"/>
    <property type="match status" value="1"/>
</dbReference>
<dbReference type="InterPro" id="IPR018063">
    <property type="entry name" value="SAM_MeTrfase_RsmI_CS"/>
</dbReference>
<feature type="domain" description="Tetrapyrrole methylase" evidence="7">
    <location>
        <begin position="38"/>
        <end position="242"/>
    </location>
</feature>
<evidence type="ECO:0000313" key="9">
    <source>
        <dbReference type="EMBL" id="EHH69378.1"/>
    </source>
</evidence>
<dbReference type="InterPro" id="IPR008189">
    <property type="entry name" value="rRNA_ssu_MeTfrase_I"/>
</dbReference>
<dbReference type="EMBL" id="AGQV01000001">
    <property type="protein sequence ID" value="EHH69378.1"/>
    <property type="molecule type" value="Genomic_DNA"/>
</dbReference>
<organism evidence="9 10">
    <name type="scientific">Gluconobacter morbifer G707</name>
    <dbReference type="NCBI Taxonomy" id="1088869"/>
    <lineage>
        <taxon>Bacteria</taxon>
        <taxon>Pseudomonadati</taxon>
        <taxon>Pseudomonadota</taxon>
        <taxon>Alphaproteobacteria</taxon>
        <taxon>Acetobacterales</taxon>
        <taxon>Acetobacteraceae</taxon>
        <taxon>Gluconobacter</taxon>
    </lineage>
</organism>
<dbReference type="Proteomes" id="UP000004949">
    <property type="component" value="Unassembled WGS sequence"/>
</dbReference>
<dbReference type="GO" id="GO:0005737">
    <property type="term" value="C:cytoplasm"/>
    <property type="evidence" value="ECO:0007669"/>
    <property type="project" value="UniProtKB-SubCell"/>
</dbReference>
<dbReference type="FunFam" id="3.40.1010.10:FF:000007">
    <property type="entry name" value="Ribosomal RNA small subunit methyltransferase I"/>
    <property type="match status" value="1"/>
</dbReference>
<comment type="similarity">
    <text evidence="6">Belongs to the methyltransferase superfamily. RsmI family.</text>
</comment>
<keyword evidence="5 6" id="KW-0949">S-adenosyl-L-methionine</keyword>
<comment type="catalytic activity">
    <reaction evidence="6">
        <text>cytidine(1402) in 16S rRNA + S-adenosyl-L-methionine = 2'-O-methylcytidine(1402) in 16S rRNA + S-adenosyl-L-homocysteine + H(+)</text>
        <dbReference type="Rhea" id="RHEA:42924"/>
        <dbReference type="Rhea" id="RHEA-COMP:10285"/>
        <dbReference type="Rhea" id="RHEA-COMP:10286"/>
        <dbReference type="ChEBI" id="CHEBI:15378"/>
        <dbReference type="ChEBI" id="CHEBI:57856"/>
        <dbReference type="ChEBI" id="CHEBI:59789"/>
        <dbReference type="ChEBI" id="CHEBI:74495"/>
        <dbReference type="ChEBI" id="CHEBI:82748"/>
        <dbReference type="EC" id="2.1.1.198"/>
    </reaction>
</comment>
<dbReference type="InterPro" id="IPR035996">
    <property type="entry name" value="4pyrrol_Methylase_sf"/>
</dbReference>
<dbReference type="Pfam" id="PF23016">
    <property type="entry name" value="RsmI_C"/>
    <property type="match status" value="1"/>
</dbReference>
<keyword evidence="3 6" id="KW-0489">Methyltransferase</keyword>
<dbReference type="PANTHER" id="PTHR46111">
    <property type="entry name" value="RIBOSOMAL RNA SMALL SUBUNIT METHYLTRANSFERASE I"/>
    <property type="match status" value="1"/>
</dbReference>
<comment type="function">
    <text evidence="6">Catalyzes the 2'-O-methylation of the ribose of cytidine 1402 (C1402) in 16S rRNA.</text>
</comment>
<dbReference type="PATRIC" id="fig|1088869.3.peg.693"/>
<name>G6XGS0_9PROT</name>
<dbReference type="InterPro" id="IPR053910">
    <property type="entry name" value="RsmI_HTH"/>
</dbReference>
<dbReference type="eggNOG" id="COG0313">
    <property type="taxonomic scope" value="Bacteria"/>
</dbReference>
<evidence type="ECO:0000259" key="7">
    <source>
        <dbReference type="Pfam" id="PF00590"/>
    </source>
</evidence>
<dbReference type="InterPro" id="IPR014776">
    <property type="entry name" value="4pyrrole_Mease_sub2"/>
</dbReference>
<dbReference type="InterPro" id="IPR000878">
    <property type="entry name" value="4pyrrol_Mease"/>
</dbReference>
<evidence type="ECO:0000256" key="3">
    <source>
        <dbReference type="ARBA" id="ARBA00022603"/>
    </source>
</evidence>
<dbReference type="STRING" id="1088869.GMO_06850"/>
<dbReference type="CDD" id="cd11648">
    <property type="entry name" value="RsmI"/>
    <property type="match status" value="1"/>
</dbReference>
<reference evidence="9 10" key="1">
    <citation type="submission" date="2011-10" db="EMBL/GenBank/DDBJ databases">
        <title>Genome sequence of Gluconobacter morbifer G707, isolated from Drosophila gut.</title>
        <authorList>
            <person name="Lee W.-J."/>
            <person name="Kim E.-K."/>
        </authorList>
    </citation>
    <scope>NUCLEOTIDE SEQUENCE [LARGE SCALE GENOMIC DNA]</scope>
    <source>
        <strain evidence="9 10">G707</strain>
    </source>
</reference>
<dbReference type="NCBIfam" id="TIGR00096">
    <property type="entry name" value="16S rRNA (cytidine(1402)-2'-O)-methyltransferase"/>
    <property type="match status" value="1"/>
</dbReference>
<evidence type="ECO:0000256" key="5">
    <source>
        <dbReference type="ARBA" id="ARBA00022691"/>
    </source>
</evidence>
<evidence type="ECO:0000256" key="4">
    <source>
        <dbReference type="ARBA" id="ARBA00022679"/>
    </source>
</evidence>
<proteinExistence type="inferred from homology"/>
<protein>
    <recommendedName>
        <fullName evidence="6">Ribosomal RNA small subunit methyltransferase I</fullName>
        <ecNumber evidence="6">2.1.1.198</ecNumber>
    </recommendedName>
    <alternativeName>
        <fullName evidence="6">16S rRNA 2'-O-ribose C1402 methyltransferase</fullName>
    </alternativeName>
    <alternativeName>
        <fullName evidence="6">rRNA (cytidine-2'-O-)-methyltransferase RsmI</fullName>
    </alternativeName>
</protein>
<evidence type="ECO:0000313" key="10">
    <source>
        <dbReference type="Proteomes" id="UP000004949"/>
    </source>
</evidence>
<evidence type="ECO:0000256" key="6">
    <source>
        <dbReference type="HAMAP-Rule" id="MF_01877"/>
    </source>
</evidence>
<dbReference type="PROSITE" id="PS01296">
    <property type="entry name" value="RSMI"/>
    <property type="match status" value="1"/>
</dbReference>